<sequence length="310" mass="34135">MLETLDRAVAIASLALVLLTLMAGYGAGSIAYRTKVASMRRAAVVNIALLALTGLTALVILLLLAYSTSLHSSYLWKNTDILFIPFVVVPYAIAILLTMPRLLTLSRLMPVQQHAIASRTKRRAAADVALVVPVQMLTLGSLLYTYLVIYPMPLQFGTILIVIAPVMLTAASWLIWRQSVRRRRIHRDNGTSLIHSVKRISVYTSACGLIVLGITYPAVNIKQGNNLLDLDDYGAIEYEFGVQPPERPPIVPAPYDSPIEIEKINNSESHVPHNQLSSQPYSTIIPDSSLINEEIALHHVTLAYEYSGSH</sequence>
<feature type="transmembrane region" description="Helical" evidence="1">
    <location>
        <begin position="124"/>
        <end position="149"/>
    </location>
</feature>
<keyword evidence="1" id="KW-0812">Transmembrane</keyword>
<feature type="transmembrane region" description="Helical" evidence="1">
    <location>
        <begin position="44"/>
        <end position="66"/>
    </location>
</feature>
<evidence type="ECO:0000313" key="2">
    <source>
        <dbReference type="EMBL" id="CAH1211789.1"/>
    </source>
</evidence>
<keyword evidence="1" id="KW-1133">Transmembrane helix</keyword>
<organism evidence="2 3">
    <name type="scientific">Paenibacillus plantiphilus</name>
    <dbReference type="NCBI Taxonomy" id="2905650"/>
    <lineage>
        <taxon>Bacteria</taxon>
        <taxon>Bacillati</taxon>
        <taxon>Bacillota</taxon>
        <taxon>Bacilli</taxon>
        <taxon>Bacillales</taxon>
        <taxon>Paenibacillaceae</taxon>
        <taxon>Paenibacillus</taxon>
    </lineage>
</organism>
<feature type="transmembrane region" description="Helical" evidence="1">
    <location>
        <begin position="12"/>
        <end position="32"/>
    </location>
</feature>
<gene>
    <name evidence="2" type="ORF">PAECIP111893_03474</name>
</gene>
<reference evidence="2" key="1">
    <citation type="submission" date="2022-01" db="EMBL/GenBank/DDBJ databases">
        <authorList>
            <person name="Criscuolo A."/>
        </authorList>
    </citation>
    <scope>NUCLEOTIDE SEQUENCE</scope>
    <source>
        <strain evidence="2">CIP111893</strain>
    </source>
</reference>
<name>A0ABM9CG27_9BACL</name>
<dbReference type="Proteomes" id="UP000838686">
    <property type="component" value="Unassembled WGS sequence"/>
</dbReference>
<accession>A0ABM9CG27</accession>
<feature type="transmembrane region" description="Helical" evidence="1">
    <location>
        <begin position="81"/>
        <end position="103"/>
    </location>
</feature>
<feature type="transmembrane region" description="Helical" evidence="1">
    <location>
        <begin position="155"/>
        <end position="176"/>
    </location>
</feature>
<keyword evidence="3" id="KW-1185">Reference proteome</keyword>
<protein>
    <submittedName>
        <fullName evidence="2">Uncharacterized protein</fullName>
    </submittedName>
</protein>
<evidence type="ECO:0000256" key="1">
    <source>
        <dbReference type="SAM" id="Phobius"/>
    </source>
</evidence>
<dbReference type="RefSeq" id="WP_236343810.1">
    <property type="nucleotide sequence ID" value="NZ_CAKMMF010000019.1"/>
</dbReference>
<feature type="transmembrane region" description="Helical" evidence="1">
    <location>
        <begin position="197"/>
        <end position="219"/>
    </location>
</feature>
<comment type="caution">
    <text evidence="2">The sequence shown here is derived from an EMBL/GenBank/DDBJ whole genome shotgun (WGS) entry which is preliminary data.</text>
</comment>
<evidence type="ECO:0000313" key="3">
    <source>
        <dbReference type="Proteomes" id="UP000838686"/>
    </source>
</evidence>
<proteinExistence type="predicted"/>
<keyword evidence="1" id="KW-0472">Membrane</keyword>
<dbReference type="EMBL" id="CAKMMF010000019">
    <property type="protein sequence ID" value="CAH1211789.1"/>
    <property type="molecule type" value="Genomic_DNA"/>
</dbReference>